<keyword evidence="1" id="KW-0472">Membrane</keyword>
<feature type="non-terminal residue" evidence="2">
    <location>
        <position position="40"/>
    </location>
</feature>
<keyword evidence="1" id="KW-0812">Transmembrane</keyword>
<name>X1LNM8_9ZZZZ</name>
<dbReference type="EMBL" id="BARV01010057">
    <property type="protein sequence ID" value="GAI07441.1"/>
    <property type="molecule type" value="Genomic_DNA"/>
</dbReference>
<keyword evidence="1" id="KW-1133">Transmembrane helix</keyword>
<evidence type="ECO:0000256" key="1">
    <source>
        <dbReference type="SAM" id="Phobius"/>
    </source>
</evidence>
<protein>
    <submittedName>
        <fullName evidence="2">Uncharacterized protein</fullName>
    </submittedName>
</protein>
<comment type="caution">
    <text evidence="2">The sequence shown here is derived from an EMBL/GenBank/DDBJ whole genome shotgun (WGS) entry which is preliminary data.</text>
</comment>
<accession>X1LNM8</accession>
<sequence>MVKPGSIIGGFVIALSVAIQVITLVEIAHYYWLLFILSVS</sequence>
<feature type="transmembrane region" description="Helical" evidence="1">
    <location>
        <begin position="7"/>
        <end position="32"/>
    </location>
</feature>
<evidence type="ECO:0000313" key="2">
    <source>
        <dbReference type="EMBL" id="GAI07441.1"/>
    </source>
</evidence>
<organism evidence="2">
    <name type="scientific">marine sediment metagenome</name>
    <dbReference type="NCBI Taxonomy" id="412755"/>
    <lineage>
        <taxon>unclassified sequences</taxon>
        <taxon>metagenomes</taxon>
        <taxon>ecological metagenomes</taxon>
    </lineage>
</organism>
<gene>
    <name evidence="2" type="ORF">S06H3_19611</name>
</gene>
<dbReference type="AlphaFoldDB" id="X1LNM8"/>
<reference evidence="2" key="1">
    <citation type="journal article" date="2014" name="Front. Microbiol.">
        <title>High frequency of phylogenetically diverse reductive dehalogenase-homologous genes in deep subseafloor sedimentary metagenomes.</title>
        <authorList>
            <person name="Kawai M."/>
            <person name="Futagami T."/>
            <person name="Toyoda A."/>
            <person name="Takaki Y."/>
            <person name="Nishi S."/>
            <person name="Hori S."/>
            <person name="Arai W."/>
            <person name="Tsubouchi T."/>
            <person name="Morono Y."/>
            <person name="Uchiyama I."/>
            <person name="Ito T."/>
            <person name="Fujiyama A."/>
            <person name="Inagaki F."/>
            <person name="Takami H."/>
        </authorList>
    </citation>
    <scope>NUCLEOTIDE SEQUENCE</scope>
    <source>
        <strain evidence="2">Expedition CK06-06</strain>
    </source>
</reference>
<proteinExistence type="predicted"/>